<organism evidence="2 5">
    <name type="scientific">Puccinia graminis f. sp. tritici</name>
    <dbReference type="NCBI Taxonomy" id="56615"/>
    <lineage>
        <taxon>Eukaryota</taxon>
        <taxon>Fungi</taxon>
        <taxon>Dikarya</taxon>
        <taxon>Basidiomycota</taxon>
        <taxon>Pucciniomycotina</taxon>
        <taxon>Pucciniomycetes</taxon>
        <taxon>Pucciniales</taxon>
        <taxon>Pucciniaceae</taxon>
        <taxon>Puccinia</taxon>
    </lineage>
</organism>
<evidence type="ECO:0000256" key="1">
    <source>
        <dbReference type="SAM" id="SignalP"/>
    </source>
</evidence>
<name>A0A5B0PFW2_PUCGR</name>
<dbReference type="EMBL" id="VDEP01000208">
    <property type="protein sequence ID" value="KAA1123476.1"/>
    <property type="molecule type" value="Genomic_DNA"/>
</dbReference>
<comment type="caution">
    <text evidence="2">The sequence shown here is derived from an EMBL/GenBank/DDBJ whole genome shotgun (WGS) entry which is preliminary data.</text>
</comment>
<gene>
    <name evidence="2" type="ORF">PGT21_024448</name>
    <name evidence="3" type="ORF">PGTUg99_017147</name>
    <name evidence="4" type="ORF">PGTUg99_018138</name>
</gene>
<evidence type="ECO:0000313" key="2">
    <source>
        <dbReference type="EMBL" id="KAA1099906.1"/>
    </source>
</evidence>
<evidence type="ECO:0000313" key="5">
    <source>
        <dbReference type="Proteomes" id="UP000324748"/>
    </source>
</evidence>
<evidence type="ECO:0000313" key="3">
    <source>
        <dbReference type="EMBL" id="KAA1112272.1"/>
    </source>
</evidence>
<dbReference type="EMBL" id="VDEP01000280">
    <property type="protein sequence ID" value="KAA1112272.1"/>
    <property type="molecule type" value="Genomic_DNA"/>
</dbReference>
<dbReference type="Proteomes" id="UP000325313">
    <property type="component" value="Unassembled WGS sequence"/>
</dbReference>
<feature type="signal peptide" evidence="1">
    <location>
        <begin position="1"/>
        <end position="22"/>
    </location>
</feature>
<evidence type="ECO:0000313" key="4">
    <source>
        <dbReference type="EMBL" id="KAA1123476.1"/>
    </source>
</evidence>
<dbReference type="Proteomes" id="UP000324748">
    <property type="component" value="Unassembled WGS sequence"/>
</dbReference>
<accession>A0A5B0PFW2</accession>
<evidence type="ECO:0000313" key="6">
    <source>
        <dbReference type="Proteomes" id="UP000325313"/>
    </source>
</evidence>
<protein>
    <submittedName>
        <fullName evidence="2">Uncharacterized protein</fullName>
    </submittedName>
</protein>
<keyword evidence="1" id="KW-0732">Signal</keyword>
<dbReference type="AlphaFoldDB" id="A0A5B0PFW2"/>
<sequence>MHITSIVCMGLVCTLCIYPILASLLDSITIGVDKFCPECKRTKLRRPRTALLKTLVSLQDRQMKKCKEFPWNHGDCDGELGAEHCKCSKCGSFVWVPRQVCPNHHTMPPPLIYKPPSPGEQGSTSNT</sequence>
<feature type="chain" id="PRO_5036366401" evidence="1">
    <location>
        <begin position="23"/>
        <end position="127"/>
    </location>
</feature>
<dbReference type="EMBL" id="VSWC01000054">
    <property type="protein sequence ID" value="KAA1099906.1"/>
    <property type="molecule type" value="Genomic_DNA"/>
</dbReference>
<keyword evidence="5" id="KW-1185">Reference proteome</keyword>
<proteinExistence type="predicted"/>
<reference evidence="5 6" key="1">
    <citation type="submission" date="2019-05" db="EMBL/GenBank/DDBJ databases">
        <title>Emergence of the Ug99 lineage of the wheat stem rust pathogen through somatic hybridization.</title>
        <authorList>
            <person name="Li F."/>
            <person name="Upadhyaya N.M."/>
            <person name="Sperschneider J."/>
            <person name="Matny O."/>
            <person name="Nguyen-Phuc H."/>
            <person name="Mago R."/>
            <person name="Raley C."/>
            <person name="Miller M.E."/>
            <person name="Silverstein K.A.T."/>
            <person name="Henningsen E."/>
            <person name="Hirsch C.D."/>
            <person name="Visser B."/>
            <person name="Pretorius Z.A."/>
            <person name="Steffenson B.J."/>
            <person name="Schwessinger B."/>
            <person name="Dodds P.N."/>
            <person name="Figueroa M."/>
        </authorList>
    </citation>
    <scope>NUCLEOTIDE SEQUENCE [LARGE SCALE GENOMIC DNA]</scope>
    <source>
        <strain evidence="2">21-0</strain>
        <strain evidence="3 6">Ug99</strain>
    </source>
</reference>